<dbReference type="EMBL" id="BSXS01004098">
    <property type="protein sequence ID" value="GME82456.1"/>
    <property type="molecule type" value="Genomic_DNA"/>
</dbReference>
<name>A0ACB5T6A7_AMBMO</name>
<reference evidence="1" key="1">
    <citation type="submission" date="2023-04" db="EMBL/GenBank/DDBJ databases">
        <title>Ambrosiozyma monospora NBRC 10751.</title>
        <authorList>
            <person name="Ichikawa N."/>
            <person name="Sato H."/>
            <person name="Tonouchi N."/>
        </authorList>
    </citation>
    <scope>NUCLEOTIDE SEQUENCE</scope>
    <source>
        <strain evidence="1">NBRC 10751</strain>
    </source>
</reference>
<accession>A0ACB5T6A7</accession>
<evidence type="ECO:0000313" key="1">
    <source>
        <dbReference type="EMBL" id="GME82456.1"/>
    </source>
</evidence>
<organism evidence="1 2">
    <name type="scientific">Ambrosiozyma monospora</name>
    <name type="common">Yeast</name>
    <name type="synonym">Endomycopsis monosporus</name>
    <dbReference type="NCBI Taxonomy" id="43982"/>
    <lineage>
        <taxon>Eukaryota</taxon>
        <taxon>Fungi</taxon>
        <taxon>Dikarya</taxon>
        <taxon>Ascomycota</taxon>
        <taxon>Saccharomycotina</taxon>
        <taxon>Pichiomycetes</taxon>
        <taxon>Pichiales</taxon>
        <taxon>Pichiaceae</taxon>
        <taxon>Ambrosiozyma</taxon>
    </lineage>
</organism>
<gene>
    <name evidence="1" type="ORF">Amon02_000553500</name>
</gene>
<sequence>MFHMEHEEGSRLFNYVDIDAMADQTHSRPIYARVIENFKDRPEWIDNEKKQKENEQNAASKKSSWKFWAKGNDNDKTVAPAVESKKPAEGEYDDAVEFSPLQFMNAGVPLGLPAKLDYTNNHMQYLVTWFGLSIASLMLLIISIKKNKVMNPNKEKLRHANAIFK</sequence>
<comment type="caution">
    <text evidence="1">The sequence shown here is derived from an EMBL/GenBank/DDBJ whole genome shotgun (WGS) entry which is preliminary data.</text>
</comment>
<keyword evidence="2" id="KW-1185">Reference proteome</keyword>
<proteinExistence type="predicted"/>
<protein>
    <submittedName>
        <fullName evidence="1">Unnamed protein product</fullName>
    </submittedName>
</protein>
<evidence type="ECO:0000313" key="2">
    <source>
        <dbReference type="Proteomes" id="UP001165064"/>
    </source>
</evidence>
<dbReference type="Proteomes" id="UP001165064">
    <property type="component" value="Unassembled WGS sequence"/>
</dbReference>